<feature type="domain" description="GAF" evidence="5">
    <location>
        <begin position="295"/>
        <end position="447"/>
    </location>
</feature>
<name>A0A1H9V594_9PSEU</name>
<keyword evidence="3" id="KW-0902">Two-component regulatory system</keyword>
<dbReference type="AlphaFoldDB" id="A0A1H9V594"/>
<dbReference type="GO" id="GO:0046983">
    <property type="term" value="F:protein dimerization activity"/>
    <property type="evidence" value="ECO:0007669"/>
    <property type="project" value="InterPro"/>
</dbReference>
<dbReference type="Gene3D" id="1.20.5.1930">
    <property type="match status" value="1"/>
</dbReference>
<dbReference type="Pfam" id="PF07730">
    <property type="entry name" value="HisKA_3"/>
    <property type="match status" value="1"/>
</dbReference>
<dbReference type="GO" id="GO:0016020">
    <property type="term" value="C:membrane"/>
    <property type="evidence" value="ECO:0007669"/>
    <property type="project" value="InterPro"/>
</dbReference>
<protein>
    <submittedName>
        <fullName evidence="7">Signal transduction histidine kinase</fullName>
    </submittedName>
</protein>
<reference evidence="8" key="1">
    <citation type="submission" date="2016-10" db="EMBL/GenBank/DDBJ databases">
        <authorList>
            <person name="Varghese N."/>
            <person name="Submissions S."/>
        </authorList>
    </citation>
    <scope>NUCLEOTIDE SEQUENCE [LARGE SCALE GENOMIC DNA]</scope>
    <source>
        <strain evidence="8">DSM 44260</strain>
    </source>
</reference>
<dbReference type="InterPro" id="IPR003018">
    <property type="entry name" value="GAF"/>
</dbReference>
<dbReference type="GO" id="GO:0000155">
    <property type="term" value="F:phosphorelay sensor kinase activity"/>
    <property type="evidence" value="ECO:0007669"/>
    <property type="project" value="InterPro"/>
</dbReference>
<evidence type="ECO:0000256" key="1">
    <source>
        <dbReference type="ARBA" id="ARBA00022679"/>
    </source>
</evidence>
<evidence type="ECO:0000259" key="5">
    <source>
        <dbReference type="SMART" id="SM00065"/>
    </source>
</evidence>
<dbReference type="InterPro" id="IPR050482">
    <property type="entry name" value="Sensor_HK_TwoCompSys"/>
</dbReference>
<evidence type="ECO:0000313" key="8">
    <source>
        <dbReference type="Proteomes" id="UP000199051"/>
    </source>
</evidence>
<evidence type="ECO:0000256" key="2">
    <source>
        <dbReference type="ARBA" id="ARBA00022777"/>
    </source>
</evidence>
<keyword evidence="8" id="KW-1185">Reference proteome</keyword>
<sequence length="660" mass="69582">MVQAGTGPSDGPNTTTPELRPSNDATTGSPHNGAASGNPASNTATPTSATPADASRGAGAPRGPVSGNGATRSIPPAPGAKAAAVVTAAHRDNLFRGLVDRAAAAEVSQERMRHLLDAVLSVASDLSLPDVLRRIVTAGCELAGARYGALGVLGQDGHLVEFTHTGMTGRTEAEIGTLPVGKGVLGLVIKHPEPLRVADLAQHPEAAGFPANHPPMTSFLGVPIRVRGEVFGNLYLTEKVDGLAFTQEDEDVVVALAAAAGMAVENARHFDRSHRRERWLQATTEVTAVLRTSLCESAGMDLLAERARETAGAVLAFVAVPAGPEHLRMSAVDGVLADELTGECVSTLDSITGDVYVTGRSRVLTEVAKATLTRSPSTFQQLPDGISELGPAVFVPLSAGARPCGVLMIAREHGGARFDEDDLRMVTDYATHAALAIDFADAQQDRQRLALYEERDRIARDLHDLVIQRLFAIGLGLQGLKRAPGTPDAPERLTGFVAEIDQTIREIRRSIFSLQQPTGGPYSLRGEVLRAISEATVTLGFEPTVRLEGPLDSVVPADVALDLMATLREALSNVVRHAGAGSVALTVSVDRHARRLRLLVQDDGSGLPENIAHRGGLSNMVQRARRWDGDCVIDSPGVGGTRVDWDVPLARHAESQEGRG</sequence>
<evidence type="ECO:0000256" key="3">
    <source>
        <dbReference type="ARBA" id="ARBA00023012"/>
    </source>
</evidence>
<dbReference type="InterPro" id="IPR003594">
    <property type="entry name" value="HATPase_dom"/>
</dbReference>
<dbReference type="Gene3D" id="3.30.565.10">
    <property type="entry name" value="Histidine kinase-like ATPase, C-terminal domain"/>
    <property type="match status" value="1"/>
</dbReference>
<evidence type="ECO:0000259" key="6">
    <source>
        <dbReference type="SMART" id="SM00387"/>
    </source>
</evidence>
<feature type="domain" description="GAF" evidence="5">
    <location>
        <begin position="127"/>
        <end position="274"/>
    </location>
</feature>
<dbReference type="Pfam" id="PF02518">
    <property type="entry name" value="HATPase_c"/>
    <property type="match status" value="1"/>
</dbReference>
<organism evidence="7 8">
    <name type="scientific">Actinokineospora terrae</name>
    <dbReference type="NCBI Taxonomy" id="155974"/>
    <lineage>
        <taxon>Bacteria</taxon>
        <taxon>Bacillati</taxon>
        <taxon>Actinomycetota</taxon>
        <taxon>Actinomycetes</taxon>
        <taxon>Pseudonocardiales</taxon>
        <taxon>Pseudonocardiaceae</taxon>
        <taxon>Actinokineospora</taxon>
    </lineage>
</organism>
<accession>A0A1H9V594</accession>
<keyword evidence="1" id="KW-0808">Transferase</keyword>
<dbReference type="CDD" id="cd16917">
    <property type="entry name" value="HATPase_UhpB-NarQ-NarX-like"/>
    <property type="match status" value="1"/>
</dbReference>
<dbReference type="InterPro" id="IPR036890">
    <property type="entry name" value="HATPase_C_sf"/>
</dbReference>
<dbReference type="SMART" id="SM00065">
    <property type="entry name" value="GAF"/>
    <property type="match status" value="2"/>
</dbReference>
<dbReference type="Proteomes" id="UP000199051">
    <property type="component" value="Unassembled WGS sequence"/>
</dbReference>
<dbReference type="STRING" id="155974.SAMN04487818_10861"/>
<dbReference type="InterPro" id="IPR011712">
    <property type="entry name" value="Sig_transdc_His_kin_sub3_dim/P"/>
</dbReference>
<feature type="domain" description="Histidine kinase/HSP90-like ATPase" evidence="6">
    <location>
        <begin position="558"/>
        <end position="651"/>
    </location>
</feature>
<dbReference type="SUPFAM" id="SSF55781">
    <property type="entry name" value="GAF domain-like"/>
    <property type="match status" value="2"/>
</dbReference>
<keyword evidence="2 7" id="KW-0418">Kinase</keyword>
<dbReference type="Gene3D" id="3.30.450.40">
    <property type="match status" value="2"/>
</dbReference>
<dbReference type="PANTHER" id="PTHR24421:SF56">
    <property type="entry name" value="OXYGEN SENSOR HISTIDINE KINASE RESPONSE REGULATOR DOST"/>
    <property type="match status" value="1"/>
</dbReference>
<dbReference type="SMART" id="SM00387">
    <property type="entry name" value="HATPase_c"/>
    <property type="match status" value="1"/>
</dbReference>
<feature type="region of interest" description="Disordered" evidence="4">
    <location>
        <begin position="1"/>
        <end position="77"/>
    </location>
</feature>
<gene>
    <name evidence="7" type="ORF">SAMN04487818_10861</name>
</gene>
<dbReference type="PANTHER" id="PTHR24421">
    <property type="entry name" value="NITRATE/NITRITE SENSOR PROTEIN NARX-RELATED"/>
    <property type="match status" value="1"/>
</dbReference>
<evidence type="ECO:0000256" key="4">
    <source>
        <dbReference type="SAM" id="MobiDB-lite"/>
    </source>
</evidence>
<dbReference type="InterPro" id="IPR029016">
    <property type="entry name" value="GAF-like_dom_sf"/>
</dbReference>
<feature type="compositionally biased region" description="Polar residues" evidence="4">
    <location>
        <begin position="11"/>
        <end position="30"/>
    </location>
</feature>
<dbReference type="SUPFAM" id="SSF55874">
    <property type="entry name" value="ATPase domain of HSP90 chaperone/DNA topoisomerase II/histidine kinase"/>
    <property type="match status" value="1"/>
</dbReference>
<dbReference type="EMBL" id="FOGI01000008">
    <property type="protein sequence ID" value="SES16719.1"/>
    <property type="molecule type" value="Genomic_DNA"/>
</dbReference>
<feature type="compositionally biased region" description="Low complexity" evidence="4">
    <location>
        <begin position="38"/>
        <end position="52"/>
    </location>
</feature>
<evidence type="ECO:0000313" key="7">
    <source>
        <dbReference type="EMBL" id="SES16719.1"/>
    </source>
</evidence>
<proteinExistence type="predicted"/>
<dbReference type="Pfam" id="PF13185">
    <property type="entry name" value="GAF_2"/>
    <property type="match status" value="2"/>
</dbReference>